<proteinExistence type="predicted"/>
<keyword evidence="3" id="KW-1185">Reference proteome</keyword>
<evidence type="ECO:0000256" key="1">
    <source>
        <dbReference type="SAM" id="SignalP"/>
    </source>
</evidence>
<feature type="signal peptide" evidence="1">
    <location>
        <begin position="1"/>
        <end position="18"/>
    </location>
</feature>
<gene>
    <name evidence="2" type="ORF">CGOC_LOCUS11120</name>
</gene>
<protein>
    <recommendedName>
        <fullName evidence="4">Secreted protein</fullName>
    </recommendedName>
</protein>
<dbReference type="AlphaFoldDB" id="A0A3P7NCJ6"/>
<sequence length="77" mass="8698">MLHSMLFLFSAFVAPADVVTTPSSNKDLPVIQIQLPDQILRNIAAVHTENVRPSQWVKTQTLHTCTDPNRKVPSYRL</sequence>
<evidence type="ECO:0000313" key="2">
    <source>
        <dbReference type="EMBL" id="VDN28981.1"/>
    </source>
</evidence>
<name>A0A3P7NCJ6_CYLGO</name>
<evidence type="ECO:0000313" key="3">
    <source>
        <dbReference type="Proteomes" id="UP000271889"/>
    </source>
</evidence>
<reference evidence="2 3" key="1">
    <citation type="submission" date="2018-11" db="EMBL/GenBank/DDBJ databases">
        <authorList>
            <consortium name="Pathogen Informatics"/>
        </authorList>
    </citation>
    <scope>NUCLEOTIDE SEQUENCE [LARGE SCALE GENOMIC DNA]</scope>
</reference>
<dbReference type="Proteomes" id="UP000271889">
    <property type="component" value="Unassembled WGS sequence"/>
</dbReference>
<feature type="chain" id="PRO_5018209763" description="Secreted protein" evidence="1">
    <location>
        <begin position="19"/>
        <end position="77"/>
    </location>
</feature>
<organism evidence="2 3">
    <name type="scientific">Cylicostephanus goldi</name>
    <name type="common">Nematode worm</name>
    <dbReference type="NCBI Taxonomy" id="71465"/>
    <lineage>
        <taxon>Eukaryota</taxon>
        <taxon>Metazoa</taxon>
        <taxon>Ecdysozoa</taxon>
        <taxon>Nematoda</taxon>
        <taxon>Chromadorea</taxon>
        <taxon>Rhabditida</taxon>
        <taxon>Rhabditina</taxon>
        <taxon>Rhabditomorpha</taxon>
        <taxon>Strongyloidea</taxon>
        <taxon>Strongylidae</taxon>
        <taxon>Cylicostephanus</taxon>
    </lineage>
</organism>
<dbReference type="EMBL" id="UYRV01114590">
    <property type="protein sequence ID" value="VDN28981.1"/>
    <property type="molecule type" value="Genomic_DNA"/>
</dbReference>
<accession>A0A3P7NCJ6</accession>
<evidence type="ECO:0008006" key="4">
    <source>
        <dbReference type="Google" id="ProtNLM"/>
    </source>
</evidence>
<keyword evidence="1" id="KW-0732">Signal</keyword>